<keyword evidence="2" id="KW-0808">Transferase</keyword>
<keyword evidence="3" id="KW-1185">Reference proteome</keyword>
<gene>
    <name evidence="2" type="ORF">BKP35_05420</name>
</gene>
<reference evidence="2 3" key="1">
    <citation type="submission" date="2016-10" db="EMBL/GenBank/DDBJ databases">
        <title>Draft genome sequences of four alkaliphilic bacteria belonging to the Anaerobacillus genus.</title>
        <authorList>
            <person name="Bassil N.M."/>
            <person name="Lloyd J.R."/>
        </authorList>
    </citation>
    <scope>NUCLEOTIDE SEQUENCE [LARGE SCALE GENOMIC DNA]</scope>
    <source>
        <strain evidence="2 3">DSM 15340</strain>
    </source>
</reference>
<comment type="caution">
    <text evidence="2">The sequence shown here is derived from an EMBL/GenBank/DDBJ whole genome shotgun (WGS) entry which is preliminary data.</text>
</comment>
<name>A0A1S2LUE5_9BACI</name>
<dbReference type="Pfam" id="PF01170">
    <property type="entry name" value="UPF0020"/>
    <property type="match status" value="1"/>
</dbReference>
<dbReference type="AlphaFoldDB" id="A0A1S2LUE5"/>
<keyword evidence="2" id="KW-0489">Methyltransferase</keyword>
<dbReference type="EMBL" id="MLQQ01000002">
    <property type="protein sequence ID" value="OIJ15287.1"/>
    <property type="molecule type" value="Genomic_DNA"/>
</dbReference>
<dbReference type="InterPro" id="IPR000241">
    <property type="entry name" value="RlmKL-like_Mtase"/>
</dbReference>
<protein>
    <submittedName>
        <fullName evidence="2">RNA methyltransferase</fullName>
    </submittedName>
</protein>
<dbReference type="RefSeq" id="WP_071312391.1">
    <property type="nucleotide sequence ID" value="NZ_MLQQ01000002.1"/>
</dbReference>
<feature type="domain" description="Ribosomal RNA large subunit methyltransferase K/L-like methyltransferase" evidence="1">
    <location>
        <begin position="158"/>
        <end position="256"/>
    </location>
</feature>
<dbReference type="CDD" id="cd02440">
    <property type="entry name" value="AdoMet_MTases"/>
    <property type="match status" value="1"/>
</dbReference>
<dbReference type="PANTHER" id="PTHR14911:SF13">
    <property type="entry name" value="TRNA (GUANINE(6)-N2)-METHYLTRANSFERASE THUMP3"/>
    <property type="match status" value="1"/>
</dbReference>
<evidence type="ECO:0000313" key="3">
    <source>
        <dbReference type="Proteomes" id="UP000180098"/>
    </source>
</evidence>
<dbReference type="PANTHER" id="PTHR14911">
    <property type="entry name" value="THUMP DOMAIN-CONTAINING"/>
    <property type="match status" value="1"/>
</dbReference>
<evidence type="ECO:0000259" key="1">
    <source>
        <dbReference type="Pfam" id="PF01170"/>
    </source>
</evidence>
<dbReference type="Proteomes" id="UP000180098">
    <property type="component" value="Unassembled WGS sequence"/>
</dbReference>
<organism evidence="2 3">
    <name type="scientific">Anaerobacillus arseniciselenatis</name>
    <dbReference type="NCBI Taxonomy" id="85682"/>
    <lineage>
        <taxon>Bacteria</taxon>
        <taxon>Bacillati</taxon>
        <taxon>Bacillota</taxon>
        <taxon>Bacilli</taxon>
        <taxon>Bacillales</taxon>
        <taxon>Bacillaceae</taxon>
        <taxon>Anaerobacillus</taxon>
    </lineage>
</organism>
<dbReference type="SUPFAM" id="SSF53335">
    <property type="entry name" value="S-adenosyl-L-methionine-dependent methyltransferases"/>
    <property type="match status" value="1"/>
</dbReference>
<dbReference type="InterPro" id="IPR029063">
    <property type="entry name" value="SAM-dependent_MTases_sf"/>
</dbReference>
<proteinExistence type="predicted"/>
<dbReference type="Gene3D" id="3.40.50.150">
    <property type="entry name" value="Vaccinia Virus protein VP39"/>
    <property type="match status" value="1"/>
</dbReference>
<dbReference type="GO" id="GO:0030488">
    <property type="term" value="P:tRNA methylation"/>
    <property type="evidence" value="ECO:0007669"/>
    <property type="project" value="TreeGrafter"/>
</dbReference>
<evidence type="ECO:0000313" key="2">
    <source>
        <dbReference type="EMBL" id="OIJ15287.1"/>
    </source>
</evidence>
<accession>A0A1S2LUE5</accession>
<sequence>MAETIQTPPYYLYKYSYHEDELALCQLEMRSLFGFDTTSSFLESPLQIAPSRSPFIKERIDVIYEGTSIEDISRKVARFQVEKSTFKVVLIQNDNYEETEKVEFTERRAIERKIGLNIKGTVDLHNPDLLFAIVKLKTKWVFGRFTKSEAVWLHHQQKPKNYSTALSTRVARAVVNIAVPNTTNMKVIDPCCGIGTVLIEALSMGIDIVGSDLNPLVLPGTRENIAHFGFNTEVTLKDIRNVQGEYDVAIIDMPYNLCSVLDEKEQLEMLLAARKFTEKLIVVTVETLDPIIEKANFKIVDRCVAKKSSFTRQVLVCV</sequence>
<dbReference type="GO" id="GO:0016423">
    <property type="term" value="F:tRNA (guanine) methyltransferase activity"/>
    <property type="evidence" value="ECO:0007669"/>
    <property type="project" value="TreeGrafter"/>
</dbReference>